<evidence type="ECO:0000259" key="4">
    <source>
        <dbReference type="PROSITE" id="PS51077"/>
    </source>
</evidence>
<gene>
    <name evidence="6" type="ORF">JOF36_004192</name>
</gene>
<keyword evidence="7" id="KW-1185">Reference proteome</keyword>
<feature type="domain" description="HTH iclR-type" evidence="4">
    <location>
        <begin position="1"/>
        <end position="59"/>
    </location>
</feature>
<dbReference type="SUPFAM" id="SSF55781">
    <property type="entry name" value="GAF domain-like"/>
    <property type="match status" value="1"/>
</dbReference>
<feature type="domain" description="IclR-ED" evidence="5">
    <location>
        <begin position="60"/>
        <end position="241"/>
    </location>
</feature>
<dbReference type="EMBL" id="JAGINU010000001">
    <property type="protein sequence ID" value="MBP2368496.1"/>
    <property type="molecule type" value="Genomic_DNA"/>
</dbReference>
<accession>A0ABS4VX54</accession>
<dbReference type="SUPFAM" id="SSF46785">
    <property type="entry name" value="Winged helix' DNA-binding domain"/>
    <property type="match status" value="1"/>
</dbReference>
<dbReference type="InterPro" id="IPR036388">
    <property type="entry name" value="WH-like_DNA-bd_sf"/>
</dbReference>
<dbReference type="InterPro" id="IPR050707">
    <property type="entry name" value="HTH_MetabolicPath_Reg"/>
</dbReference>
<evidence type="ECO:0000256" key="1">
    <source>
        <dbReference type="ARBA" id="ARBA00023015"/>
    </source>
</evidence>
<keyword evidence="1" id="KW-0805">Transcription regulation</keyword>
<name>A0ABS4VX54_9PSEU</name>
<dbReference type="Gene3D" id="1.10.10.10">
    <property type="entry name" value="Winged helix-like DNA-binding domain superfamily/Winged helix DNA-binding domain"/>
    <property type="match status" value="1"/>
</dbReference>
<protein>
    <submittedName>
        <fullName evidence="6">DNA-binding IclR family transcriptional regulator</fullName>
    </submittedName>
</protein>
<dbReference type="PROSITE" id="PS51078">
    <property type="entry name" value="ICLR_ED"/>
    <property type="match status" value="1"/>
</dbReference>
<keyword evidence="3" id="KW-0804">Transcription</keyword>
<sequence>MDRAITLLELLADRGEAAVGELAAALAVHHSTALRLLGALAEHGLVEQVGDRGTYRLGFALIPLAGRVAERLEVTTHTHPVCEELAARLGETVTIAIPDRGHAVNVDQARGPSMVTAHNWLGRLTPLHNTSTGKVLLAAAGAADPDALATALAPGTRLSRPALRALATELAQVQAHGYAWALEEYEPGLHAIAAPIHDPDGAVIAALSVSGPSYRLPAERIAEITPDVIAAAREISHRIDLHRQ</sequence>
<organism evidence="6 7">
    <name type="scientific">Pseudonocardia parietis</name>
    <dbReference type="NCBI Taxonomy" id="570936"/>
    <lineage>
        <taxon>Bacteria</taxon>
        <taxon>Bacillati</taxon>
        <taxon>Actinomycetota</taxon>
        <taxon>Actinomycetes</taxon>
        <taxon>Pseudonocardiales</taxon>
        <taxon>Pseudonocardiaceae</taxon>
        <taxon>Pseudonocardia</taxon>
    </lineage>
</organism>
<dbReference type="GO" id="GO:0003677">
    <property type="term" value="F:DNA binding"/>
    <property type="evidence" value="ECO:0007669"/>
    <property type="project" value="UniProtKB-KW"/>
</dbReference>
<dbReference type="InterPro" id="IPR029016">
    <property type="entry name" value="GAF-like_dom_sf"/>
</dbReference>
<evidence type="ECO:0000256" key="2">
    <source>
        <dbReference type="ARBA" id="ARBA00023125"/>
    </source>
</evidence>
<dbReference type="Pfam" id="PF01614">
    <property type="entry name" value="IclR_C"/>
    <property type="match status" value="1"/>
</dbReference>
<dbReference type="PANTHER" id="PTHR30136">
    <property type="entry name" value="HELIX-TURN-HELIX TRANSCRIPTIONAL REGULATOR, ICLR FAMILY"/>
    <property type="match status" value="1"/>
</dbReference>
<dbReference type="SMART" id="SM00346">
    <property type="entry name" value="HTH_ICLR"/>
    <property type="match status" value="1"/>
</dbReference>
<dbReference type="PROSITE" id="PS51077">
    <property type="entry name" value="HTH_ICLR"/>
    <property type="match status" value="1"/>
</dbReference>
<evidence type="ECO:0000256" key="3">
    <source>
        <dbReference type="ARBA" id="ARBA00023163"/>
    </source>
</evidence>
<keyword evidence="2 6" id="KW-0238">DNA-binding</keyword>
<reference evidence="6 7" key="1">
    <citation type="submission" date="2021-03" db="EMBL/GenBank/DDBJ databases">
        <title>Sequencing the genomes of 1000 actinobacteria strains.</title>
        <authorList>
            <person name="Klenk H.-P."/>
        </authorList>
    </citation>
    <scope>NUCLEOTIDE SEQUENCE [LARGE SCALE GENOMIC DNA]</scope>
    <source>
        <strain evidence="6 7">DSM 45256</strain>
    </source>
</reference>
<dbReference type="Pfam" id="PF09339">
    <property type="entry name" value="HTH_IclR"/>
    <property type="match status" value="1"/>
</dbReference>
<evidence type="ECO:0000259" key="5">
    <source>
        <dbReference type="PROSITE" id="PS51078"/>
    </source>
</evidence>
<dbReference type="Gene3D" id="3.30.450.40">
    <property type="match status" value="1"/>
</dbReference>
<evidence type="ECO:0000313" key="7">
    <source>
        <dbReference type="Proteomes" id="UP001519295"/>
    </source>
</evidence>
<dbReference type="PANTHER" id="PTHR30136:SF35">
    <property type="entry name" value="HTH-TYPE TRANSCRIPTIONAL REGULATOR RV1719"/>
    <property type="match status" value="1"/>
</dbReference>
<dbReference type="InterPro" id="IPR036390">
    <property type="entry name" value="WH_DNA-bd_sf"/>
</dbReference>
<dbReference type="InterPro" id="IPR005471">
    <property type="entry name" value="Tscrpt_reg_IclR_N"/>
</dbReference>
<proteinExistence type="predicted"/>
<evidence type="ECO:0000313" key="6">
    <source>
        <dbReference type="EMBL" id="MBP2368496.1"/>
    </source>
</evidence>
<dbReference type="InterPro" id="IPR014757">
    <property type="entry name" value="Tscrpt_reg_IclR_C"/>
</dbReference>
<dbReference type="Proteomes" id="UP001519295">
    <property type="component" value="Unassembled WGS sequence"/>
</dbReference>
<comment type="caution">
    <text evidence="6">The sequence shown here is derived from an EMBL/GenBank/DDBJ whole genome shotgun (WGS) entry which is preliminary data.</text>
</comment>